<dbReference type="GO" id="GO:0030570">
    <property type="term" value="F:pectate lyase activity"/>
    <property type="evidence" value="ECO:0007669"/>
    <property type="project" value="InterPro"/>
</dbReference>
<gene>
    <name evidence="6" type="primary">plyA</name>
    <name evidence="6" type="ORF">RSOLAG22IIIB_13569</name>
</gene>
<dbReference type="Gene3D" id="2.160.20.10">
    <property type="entry name" value="Single-stranded right-handed beta-helix, Pectin lyase-like"/>
    <property type="match status" value="1"/>
</dbReference>
<dbReference type="InterPro" id="IPR012334">
    <property type="entry name" value="Pectin_lyas_fold"/>
</dbReference>
<keyword evidence="3" id="KW-0624">Polysaccharide degradation</keyword>
<evidence type="ECO:0000256" key="4">
    <source>
        <dbReference type="SAM" id="SignalP"/>
    </source>
</evidence>
<feature type="domain" description="Pectate lyase" evidence="5">
    <location>
        <begin position="43"/>
        <end position="252"/>
    </location>
</feature>
<dbReference type="PANTHER" id="PTHR31683">
    <property type="entry name" value="PECTATE LYASE 18-RELATED"/>
    <property type="match status" value="1"/>
</dbReference>
<dbReference type="GO" id="GO:0000272">
    <property type="term" value="P:polysaccharide catabolic process"/>
    <property type="evidence" value="ECO:0007669"/>
    <property type="project" value="UniProtKB-KW"/>
</dbReference>
<dbReference type="SUPFAM" id="SSF51126">
    <property type="entry name" value="Pectin lyase-like"/>
    <property type="match status" value="1"/>
</dbReference>
<dbReference type="SMART" id="SM00656">
    <property type="entry name" value="Amb_all"/>
    <property type="match status" value="1"/>
</dbReference>
<dbReference type="InterPro" id="IPR002022">
    <property type="entry name" value="Pec_lyase"/>
</dbReference>
<dbReference type="EMBL" id="CYGV01000245">
    <property type="protein sequence ID" value="CUA67904.1"/>
    <property type="molecule type" value="Genomic_DNA"/>
</dbReference>
<feature type="signal peptide" evidence="4">
    <location>
        <begin position="1"/>
        <end position="15"/>
    </location>
</feature>
<evidence type="ECO:0000256" key="2">
    <source>
        <dbReference type="ARBA" id="ARBA00023239"/>
    </source>
</evidence>
<comment type="similarity">
    <text evidence="1 3">Belongs to the polysaccharide lyase 1 family.</text>
</comment>
<evidence type="ECO:0000256" key="1">
    <source>
        <dbReference type="ARBA" id="ARBA00010980"/>
    </source>
</evidence>
<reference evidence="6 7" key="1">
    <citation type="submission" date="2015-07" db="EMBL/GenBank/DDBJ databases">
        <authorList>
            <person name="Noorani M."/>
        </authorList>
    </citation>
    <scope>NUCLEOTIDE SEQUENCE [LARGE SCALE GENOMIC DNA]</scope>
    <source>
        <strain evidence="6">BBA 69670</strain>
    </source>
</reference>
<dbReference type="AlphaFoldDB" id="A0A0K6FPK5"/>
<keyword evidence="3" id="KW-0119">Carbohydrate metabolism</keyword>
<evidence type="ECO:0000259" key="5">
    <source>
        <dbReference type="SMART" id="SM00656"/>
    </source>
</evidence>
<evidence type="ECO:0000313" key="6">
    <source>
        <dbReference type="EMBL" id="CUA67904.1"/>
    </source>
</evidence>
<dbReference type="InterPro" id="IPR011050">
    <property type="entry name" value="Pectin_lyase_fold/virulence"/>
</dbReference>
<evidence type="ECO:0000313" key="7">
    <source>
        <dbReference type="Proteomes" id="UP000044841"/>
    </source>
</evidence>
<dbReference type="InterPro" id="IPR045032">
    <property type="entry name" value="PEL"/>
</dbReference>
<name>A0A0K6FPK5_9AGAM</name>
<feature type="chain" id="PRO_5012023109" description="Pectate lyase domain-containing protein" evidence="4">
    <location>
        <begin position="16"/>
        <end position="303"/>
    </location>
</feature>
<proteinExistence type="inferred from homology"/>
<sequence>MKLASLCLFVAICSAAHIQKRASTSDKATIGYATLNGGTSGGGTATPITVSTLDELKSAVQGSTAKVVLLNGVISGSEIVDIGGNTSLLGKAGAALEGVGLRVNATNNVIIRNIKISNVLSSTGDAIRTIGASRVWIDHMDLSADMDHDKDYYGGLISITQGSSGTSITNSYLHDHWKAVASGLTTSDENYQANVTLAYNRWQGLNSEAPRARWGNYHVLCSYYLSNNGGVVVGAGSNVFVDSNVFESTSPQVTVSGGTLYARGNSGYTPPGGTPITPAVIIDNLSCSVSYVKSMKTGAIMDF</sequence>
<dbReference type="Pfam" id="PF00544">
    <property type="entry name" value="Pectate_lyase_4"/>
    <property type="match status" value="1"/>
</dbReference>
<keyword evidence="7" id="KW-1185">Reference proteome</keyword>
<organism evidence="6 7">
    <name type="scientific">Rhizoctonia solani</name>
    <dbReference type="NCBI Taxonomy" id="456999"/>
    <lineage>
        <taxon>Eukaryota</taxon>
        <taxon>Fungi</taxon>
        <taxon>Dikarya</taxon>
        <taxon>Basidiomycota</taxon>
        <taxon>Agaricomycotina</taxon>
        <taxon>Agaricomycetes</taxon>
        <taxon>Cantharellales</taxon>
        <taxon>Ceratobasidiaceae</taxon>
        <taxon>Rhizoctonia</taxon>
    </lineage>
</organism>
<dbReference type="Proteomes" id="UP000044841">
    <property type="component" value="Unassembled WGS sequence"/>
</dbReference>
<dbReference type="GO" id="GO:0005576">
    <property type="term" value="C:extracellular region"/>
    <property type="evidence" value="ECO:0007669"/>
    <property type="project" value="UniProtKB-SubCell"/>
</dbReference>
<protein>
    <recommendedName>
        <fullName evidence="5">Pectate lyase domain-containing protein</fullName>
    </recommendedName>
</protein>
<keyword evidence="4" id="KW-0732">Signal</keyword>
<keyword evidence="3" id="KW-0964">Secreted</keyword>
<comment type="subcellular location">
    <subcellularLocation>
        <location evidence="3">Secreted</location>
    </subcellularLocation>
</comment>
<keyword evidence="2 3" id="KW-0456">Lyase</keyword>
<dbReference type="PANTHER" id="PTHR31683:SF18">
    <property type="entry name" value="PECTATE LYASE 21-RELATED"/>
    <property type="match status" value="1"/>
</dbReference>
<accession>A0A0K6FPK5</accession>
<evidence type="ECO:0000256" key="3">
    <source>
        <dbReference type="RuleBase" id="RU361173"/>
    </source>
</evidence>